<comment type="caution">
    <text evidence="2">The sequence shown here is derived from an EMBL/GenBank/DDBJ whole genome shotgun (WGS) entry which is preliminary data.</text>
</comment>
<proteinExistence type="predicted"/>
<feature type="compositionally biased region" description="Polar residues" evidence="1">
    <location>
        <begin position="11"/>
        <end position="23"/>
    </location>
</feature>
<feature type="region of interest" description="Disordered" evidence="1">
    <location>
        <begin position="1"/>
        <end position="26"/>
    </location>
</feature>
<protein>
    <submittedName>
        <fullName evidence="2">Uncharacterized protein</fullName>
    </submittedName>
</protein>
<evidence type="ECO:0000313" key="2">
    <source>
        <dbReference type="EMBL" id="MBA0676531.1"/>
    </source>
</evidence>
<name>A0A7J8WN98_GOSAI</name>
<dbReference type="EMBL" id="JABFAA010000002">
    <property type="protein sequence ID" value="MBA0676531.1"/>
    <property type="molecule type" value="Genomic_DNA"/>
</dbReference>
<evidence type="ECO:0000256" key="1">
    <source>
        <dbReference type="SAM" id="MobiDB-lite"/>
    </source>
</evidence>
<dbReference type="Proteomes" id="UP000593577">
    <property type="component" value="Unassembled WGS sequence"/>
</dbReference>
<dbReference type="AlphaFoldDB" id="A0A7J8WN98"/>
<accession>A0A7J8WN98</accession>
<gene>
    <name evidence="2" type="ORF">Goari_018006</name>
</gene>
<evidence type="ECO:0000313" key="3">
    <source>
        <dbReference type="Proteomes" id="UP000593577"/>
    </source>
</evidence>
<organism evidence="2 3">
    <name type="scientific">Gossypium aridum</name>
    <name type="common">American cotton</name>
    <name type="synonym">Erioxylum aridum</name>
    <dbReference type="NCBI Taxonomy" id="34290"/>
    <lineage>
        <taxon>Eukaryota</taxon>
        <taxon>Viridiplantae</taxon>
        <taxon>Streptophyta</taxon>
        <taxon>Embryophyta</taxon>
        <taxon>Tracheophyta</taxon>
        <taxon>Spermatophyta</taxon>
        <taxon>Magnoliopsida</taxon>
        <taxon>eudicotyledons</taxon>
        <taxon>Gunneridae</taxon>
        <taxon>Pentapetalae</taxon>
        <taxon>rosids</taxon>
        <taxon>malvids</taxon>
        <taxon>Malvales</taxon>
        <taxon>Malvaceae</taxon>
        <taxon>Malvoideae</taxon>
        <taxon>Gossypium</taxon>
    </lineage>
</organism>
<sequence>MVVERRRGRSWASSDGRNNSSRGLTERSRFTALEVNEREIYVVFNDKINGSIEVVTKERSNIEGHMWLGFPEKDVIGTKRKQAKLKAKGKKTCDGEWAKVDLEGFKAQ</sequence>
<reference evidence="2 3" key="1">
    <citation type="journal article" date="2019" name="Genome Biol. Evol.">
        <title>Insights into the evolution of the New World diploid cottons (Gossypium, subgenus Houzingenia) based on genome sequencing.</title>
        <authorList>
            <person name="Grover C.E."/>
            <person name="Arick M.A. 2nd"/>
            <person name="Thrash A."/>
            <person name="Conover J.L."/>
            <person name="Sanders W.S."/>
            <person name="Peterson D.G."/>
            <person name="Frelichowski J.E."/>
            <person name="Scheffler J.A."/>
            <person name="Scheffler B.E."/>
            <person name="Wendel J.F."/>
        </authorList>
    </citation>
    <scope>NUCLEOTIDE SEQUENCE [LARGE SCALE GENOMIC DNA]</scope>
    <source>
        <strain evidence="2">185</strain>
        <tissue evidence="2">Leaf</tissue>
    </source>
</reference>
<keyword evidence="3" id="KW-1185">Reference proteome</keyword>